<evidence type="ECO:0000313" key="2">
    <source>
        <dbReference type="Proteomes" id="UP000831290"/>
    </source>
</evidence>
<sequence length="170" mass="19957">MSSKTKNIILIAGFILALFLCYHFAVKNTLQEKQRYNKLKAEEVMFENIPKQLLTLNKKNEYYTGLLKKYQLGETSLQNNLLKTINKKAGELNLKVIDFNEPHIARKNGLNINTYTITLQGSFNNMIKLIYSLEQQTRFGELVNVHFIKQKNYRTRREYLQATIMLQAYL</sequence>
<dbReference type="Proteomes" id="UP000831290">
    <property type="component" value="Chromosome"/>
</dbReference>
<gene>
    <name evidence="1" type="ORF">MQE35_00950</name>
</gene>
<dbReference type="Gene3D" id="3.30.70.60">
    <property type="match status" value="1"/>
</dbReference>
<dbReference type="EMBL" id="CP094358">
    <property type="protein sequence ID" value="UOB17879.1"/>
    <property type="molecule type" value="Genomic_DNA"/>
</dbReference>
<protein>
    <submittedName>
        <fullName evidence="1">Uncharacterized protein</fullName>
    </submittedName>
</protein>
<keyword evidence="2" id="KW-1185">Reference proteome</keyword>
<dbReference type="AlphaFoldDB" id="A0A9E6ZLB0"/>
<name>A0A9E6ZLB0_9FLAO</name>
<proteinExistence type="predicted"/>
<evidence type="ECO:0000313" key="1">
    <source>
        <dbReference type="EMBL" id="UOB17879.1"/>
    </source>
</evidence>
<organism evidence="1 2">
    <name type="scientific">Abyssalbus ytuae</name>
    <dbReference type="NCBI Taxonomy" id="2926907"/>
    <lineage>
        <taxon>Bacteria</taxon>
        <taxon>Pseudomonadati</taxon>
        <taxon>Bacteroidota</taxon>
        <taxon>Flavobacteriia</taxon>
        <taxon>Flavobacteriales</taxon>
        <taxon>Flavobacteriaceae</taxon>
        <taxon>Abyssalbus</taxon>
    </lineage>
</organism>
<reference evidence="1" key="1">
    <citation type="submission" date="2022-03" db="EMBL/GenBank/DDBJ databases">
        <title>Description of Abyssus ytuae gen. nov., sp. nov., a novel member of the family Flavobacteriaceae isolated from the sediment of Mariana Trench.</title>
        <authorList>
            <person name="Zhang J."/>
            <person name="Xu X."/>
        </authorList>
    </citation>
    <scope>NUCLEOTIDE SEQUENCE</scope>
    <source>
        <strain evidence="1">MT3330</strain>
    </source>
</reference>
<dbReference type="KEGG" id="fbm:MQE35_00950"/>
<dbReference type="InterPro" id="IPR014717">
    <property type="entry name" value="Transl_elong_EF1B/ribsomal_bS6"/>
</dbReference>
<dbReference type="RefSeq" id="WP_255843674.1">
    <property type="nucleotide sequence ID" value="NZ_CP094358.1"/>
</dbReference>
<accession>A0A9E6ZLB0</accession>